<accession>A0ABS9RRS7</accession>
<evidence type="ECO:0000313" key="4">
    <source>
        <dbReference type="Proteomes" id="UP001202117"/>
    </source>
</evidence>
<dbReference type="InterPro" id="IPR013216">
    <property type="entry name" value="Methyltransf_11"/>
</dbReference>
<proteinExistence type="predicted"/>
<reference evidence="3 4" key="1">
    <citation type="submission" date="2022-02" db="EMBL/GenBank/DDBJ databases">
        <title>Halomonas fukangensis sp. nov., a halophilic bacterium isolated from a bulk soil of Kalidium foliatum at Fukang.</title>
        <authorList>
            <person name="Huang Y."/>
        </authorList>
    </citation>
    <scope>NUCLEOTIDE SEQUENCE [LARGE SCALE GENOMIC DNA]</scope>
    <source>
        <strain evidence="3 4">EGI 63088</strain>
    </source>
</reference>
<dbReference type="CDD" id="cd02440">
    <property type="entry name" value="AdoMet_MTases"/>
    <property type="match status" value="1"/>
</dbReference>
<dbReference type="GO" id="GO:0008168">
    <property type="term" value="F:methyltransferase activity"/>
    <property type="evidence" value="ECO:0007669"/>
    <property type="project" value="UniProtKB-KW"/>
</dbReference>
<dbReference type="Pfam" id="PF08241">
    <property type="entry name" value="Methyltransf_11"/>
    <property type="match status" value="1"/>
</dbReference>
<keyword evidence="1" id="KW-0808">Transferase</keyword>
<keyword evidence="4" id="KW-1185">Reference proteome</keyword>
<sequence>MNKLMDQVAYRTYSPAVETAREYYNSDDADNFYSLVWGGEDIHVGLYHHPREAVYDASRRTIAEMATRLPGLDATTRVLDIGAGYGGSARYLAHRFGCRVTALNLSERENERGRRQNREQGVDALVEVIDGSFEDLPFDDDAFDVVWSQDAILHSGDRRKVLEEAVRVLRPGGHFIFTDPMQDDDCPSEALAPILARIHLETLGSPGFYRETLAELGLEELAFDDASEMIATHYGRIHEVLTEHEDEVAQVVSRDYIERMKRGLQHWVEGGRNGHLRWGIFLFRKPNRAAI</sequence>
<evidence type="ECO:0000313" key="3">
    <source>
        <dbReference type="EMBL" id="MCH4562556.1"/>
    </source>
</evidence>
<dbReference type="Gene3D" id="3.40.50.150">
    <property type="entry name" value="Vaccinia Virus protein VP39"/>
    <property type="match status" value="1"/>
</dbReference>
<comment type="caution">
    <text evidence="3">The sequence shown here is derived from an EMBL/GenBank/DDBJ whole genome shotgun (WGS) entry which is preliminary data.</text>
</comment>
<dbReference type="RefSeq" id="WP_240567359.1">
    <property type="nucleotide sequence ID" value="NZ_JAKVPY010000005.1"/>
</dbReference>
<evidence type="ECO:0000256" key="1">
    <source>
        <dbReference type="ARBA" id="ARBA00022679"/>
    </source>
</evidence>
<dbReference type="PANTHER" id="PTHR44068:SF11">
    <property type="entry name" value="GERANYL DIPHOSPHATE 2-C-METHYLTRANSFERASE"/>
    <property type="match status" value="1"/>
</dbReference>
<evidence type="ECO:0000259" key="2">
    <source>
        <dbReference type="Pfam" id="PF08241"/>
    </source>
</evidence>
<feature type="domain" description="Methyltransferase type 11" evidence="2">
    <location>
        <begin position="79"/>
        <end position="177"/>
    </location>
</feature>
<protein>
    <submittedName>
        <fullName evidence="3">Methyltransferase domain-containing protein</fullName>
    </submittedName>
</protein>
<dbReference type="Proteomes" id="UP001202117">
    <property type="component" value="Unassembled WGS sequence"/>
</dbReference>
<gene>
    <name evidence="3" type="ORF">MKP05_05320</name>
</gene>
<name>A0ABS9RRS7_9GAMM</name>
<dbReference type="GO" id="GO:0032259">
    <property type="term" value="P:methylation"/>
    <property type="evidence" value="ECO:0007669"/>
    <property type="project" value="UniProtKB-KW"/>
</dbReference>
<dbReference type="InterPro" id="IPR050447">
    <property type="entry name" value="Erg6_SMT_methyltransf"/>
</dbReference>
<dbReference type="SUPFAM" id="SSF53335">
    <property type="entry name" value="S-adenosyl-L-methionine-dependent methyltransferases"/>
    <property type="match status" value="1"/>
</dbReference>
<dbReference type="EMBL" id="JAKVPY010000005">
    <property type="protein sequence ID" value="MCH4562556.1"/>
    <property type="molecule type" value="Genomic_DNA"/>
</dbReference>
<dbReference type="InterPro" id="IPR029063">
    <property type="entry name" value="SAM-dependent_MTases_sf"/>
</dbReference>
<keyword evidence="3" id="KW-0489">Methyltransferase</keyword>
<organism evidence="3 4">
    <name type="scientific">Halomonas flagellata</name>
    <dbReference type="NCBI Taxonomy" id="2920385"/>
    <lineage>
        <taxon>Bacteria</taxon>
        <taxon>Pseudomonadati</taxon>
        <taxon>Pseudomonadota</taxon>
        <taxon>Gammaproteobacteria</taxon>
        <taxon>Oceanospirillales</taxon>
        <taxon>Halomonadaceae</taxon>
        <taxon>Halomonas</taxon>
    </lineage>
</organism>
<dbReference type="PANTHER" id="PTHR44068">
    <property type="entry name" value="ZGC:194242"/>
    <property type="match status" value="1"/>
</dbReference>